<reference evidence="2 3" key="1">
    <citation type="submission" date="2015-07" db="EMBL/GenBank/DDBJ databases">
        <title>The genome of Melipona quadrifasciata.</title>
        <authorList>
            <person name="Pan H."/>
            <person name="Kapheim K."/>
        </authorList>
    </citation>
    <scope>NUCLEOTIDE SEQUENCE [LARGE SCALE GENOMIC DNA]</scope>
    <source>
        <strain evidence="2">0111107301</strain>
        <tissue evidence="2">Whole body</tissue>
    </source>
</reference>
<dbReference type="AlphaFoldDB" id="A0A0M8ZXI4"/>
<feature type="region of interest" description="Disordered" evidence="1">
    <location>
        <begin position="482"/>
        <end position="510"/>
    </location>
</feature>
<gene>
    <name evidence="2" type="ORF">WN51_02470</name>
</gene>
<evidence type="ECO:0000313" key="2">
    <source>
        <dbReference type="EMBL" id="KOX71599.1"/>
    </source>
</evidence>
<feature type="region of interest" description="Disordered" evidence="1">
    <location>
        <begin position="285"/>
        <end position="346"/>
    </location>
</feature>
<sequence length="679" mass="79124">MTIEIIIRTICDPSRAKTDFAKMTQSVLMRPVQRFDRPVARNHLQKRQRWNNSAVRKEKEETSGFFLQQLQQSQWKMKIQTAQDPDVLQKFDFKCSCRGKSTKFDSKMSDSEAQKCNRDITRQAIKKQENYQISSHKRGGEETLEIVRNLFLCLRAKNNCRLLRVLCDSHSEDQMKNDTRHSSHGGYFKKVNCVKSKRETAPVKRLEKVNRSIVLHIDVLCTPESRAPRKRKPLIAPADAKIQLPILATPLQQSLFHPPLRLQTTFLSCSKKSLGTFKPLFRAMSKVQKEKGRKEGEKEGRKEERKQRRKKGRKQRWKKGNKYQATTTGQIGKKRGKKEKEGKVKKVKLKSRGIMKEEEGHFLVKDGMQINRGRSGELTTAKDKVKKRVVVCLSQCAGCNKQLYRVCRNEFPKRFDETTKHVPRASRARRPLIAYSNINKQQYQQTNKLSSLFIRTICTITKLVAKVDKQEALLTIDFTRKPKKSESETENENGIEKKEKEKENENENENVSLKKSFAQAIADLPPSNRGKKNSCSKYDLERTIIYLVTFKLPRDGKKSKGNPSDGKMLLTDEKLVIETTSSSQNFLLKKASNRKMDKLLSHRRLTNELEKLKAREQLSVQYTLRYPFYRLDLRPQDTTDYVLKTEKEKVTRVEKNKLCHREERRSLSRILIRRDECEI</sequence>
<feature type="compositionally biased region" description="Basic residues" evidence="1">
    <location>
        <begin position="307"/>
        <end position="321"/>
    </location>
</feature>
<keyword evidence="3" id="KW-1185">Reference proteome</keyword>
<accession>A0A0M8ZXI4</accession>
<proteinExistence type="predicted"/>
<organism evidence="2 3">
    <name type="scientific">Melipona quadrifasciata</name>
    <dbReference type="NCBI Taxonomy" id="166423"/>
    <lineage>
        <taxon>Eukaryota</taxon>
        <taxon>Metazoa</taxon>
        <taxon>Ecdysozoa</taxon>
        <taxon>Arthropoda</taxon>
        <taxon>Hexapoda</taxon>
        <taxon>Insecta</taxon>
        <taxon>Pterygota</taxon>
        <taxon>Neoptera</taxon>
        <taxon>Endopterygota</taxon>
        <taxon>Hymenoptera</taxon>
        <taxon>Apocrita</taxon>
        <taxon>Aculeata</taxon>
        <taxon>Apoidea</taxon>
        <taxon>Anthophila</taxon>
        <taxon>Apidae</taxon>
        <taxon>Melipona</taxon>
    </lineage>
</organism>
<evidence type="ECO:0000256" key="1">
    <source>
        <dbReference type="SAM" id="MobiDB-lite"/>
    </source>
</evidence>
<feature type="compositionally biased region" description="Basic and acidic residues" evidence="1">
    <location>
        <begin position="494"/>
        <end position="505"/>
    </location>
</feature>
<dbReference type="EMBL" id="KQ435834">
    <property type="protein sequence ID" value="KOX71599.1"/>
    <property type="molecule type" value="Genomic_DNA"/>
</dbReference>
<protein>
    <submittedName>
        <fullName evidence="2">Uncharacterized protein</fullName>
    </submittedName>
</protein>
<name>A0A0M8ZXI4_9HYME</name>
<evidence type="ECO:0000313" key="3">
    <source>
        <dbReference type="Proteomes" id="UP000053105"/>
    </source>
</evidence>
<feature type="compositionally biased region" description="Basic and acidic residues" evidence="1">
    <location>
        <begin position="287"/>
        <end position="306"/>
    </location>
</feature>
<dbReference type="Proteomes" id="UP000053105">
    <property type="component" value="Unassembled WGS sequence"/>
</dbReference>